<dbReference type="PANTHER" id="PTHR23502">
    <property type="entry name" value="MAJOR FACILITATOR SUPERFAMILY"/>
    <property type="match status" value="1"/>
</dbReference>
<evidence type="ECO:0000256" key="1">
    <source>
        <dbReference type="ARBA" id="ARBA00004141"/>
    </source>
</evidence>
<reference evidence="8 9" key="1">
    <citation type="journal article" date="2024" name="IMA Fungus">
        <title>IMA Genome - F19 : A genome assembly and annotation guide to empower mycologists, including annotated draft genome sequences of Ceratocystis pirilliformis, Diaporthe australafricana, Fusarium ophioides, Paecilomyces lecythidis, and Sporothrix stenoceras.</title>
        <authorList>
            <person name="Aylward J."/>
            <person name="Wilson A.M."/>
            <person name="Visagie C.M."/>
            <person name="Spraker J."/>
            <person name="Barnes I."/>
            <person name="Buitendag C."/>
            <person name="Ceriani C."/>
            <person name="Del Mar Angel L."/>
            <person name="du Plessis D."/>
            <person name="Fuchs T."/>
            <person name="Gasser K."/>
            <person name="Kramer D."/>
            <person name="Li W."/>
            <person name="Munsamy K."/>
            <person name="Piso A."/>
            <person name="Price J.L."/>
            <person name="Sonnekus B."/>
            <person name="Thomas C."/>
            <person name="van der Nest A."/>
            <person name="van Dijk A."/>
            <person name="van Heerden A."/>
            <person name="van Vuuren N."/>
            <person name="Yilmaz N."/>
            <person name="Duong T.A."/>
            <person name="van der Merwe N.A."/>
            <person name="Wingfield M.J."/>
            <person name="Wingfield B.D."/>
        </authorList>
    </citation>
    <scope>NUCLEOTIDE SEQUENCE [LARGE SCALE GENOMIC DNA]</scope>
    <source>
        <strain evidence="8 9">CMW 18300</strain>
    </source>
</reference>
<evidence type="ECO:0000256" key="4">
    <source>
        <dbReference type="ARBA" id="ARBA00022989"/>
    </source>
</evidence>
<dbReference type="CDD" id="cd17323">
    <property type="entry name" value="MFS_Tpo1_MDR_like"/>
    <property type="match status" value="1"/>
</dbReference>
<keyword evidence="3 6" id="KW-0812">Transmembrane</keyword>
<comment type="subcellular location">
    <subcellularLocation>
        <location evidence="1">Membrane</location>
        <topology evidence="1">Multi-pass membrane protein</topology>
    </subcellularLocation>
</comment>
<feature type="transmembrane region" description="Helical" evidence="6">
    <location>
        <begin position="317"/>
        <end position="337"/>
    </location>
</feature>
<feature type="transmembrane region" description="Helical" evidence="6">
    <location>
        <begin position="376"/>
        <end position="395"/>
    </location>
</feature>
<proteinExistence type="inferred from homology"/>
<dbReference type="Proteomes" id="UP001583177">
    <property type="component" value="Unassembled WGS sequence"/>
</dbReference>
<feature type="transmembrane region" description="Helical" evidence="6">
    <location>
        <begin position="122"/>
        <end position="144"/>
    </location>
</feature>
<dbReference type="SUPFAM" id="SSF103473">
    <property type="entry name" value="MFS general substrate transporter"/>
    <property type="match status" value="1"/>
</dbReference>
<keyword evidence="4 6" id="KW-1133">Transmembrane helix</keyword>
<dbReference type="PANTHER" id="PTHR23502:SF68">
    <property type="entry name" value="MULTIDRUG TRANSPORTER, PUTATIVE (AFU_ORTHOLOGUE AFUA_3G01120)-RELATED"/>
    <property type="match status" value="1"/>
</dbReference>
<evidence type="ECO:0000256" key="3">
    <source>
        <dbReference type="ARBA" id="ARBA00022692"/>
    </source>
</evidence>
<dbReference type="Pfam" id="PF07690">
    <property type="entry name" value="MFS_1"/>
    <property type="match status" value="1"/>
</dbReference>
<dbReference type="EMBL" id="JAWRVE010000166">
    <property type="protein sequence ID" value="KAL1851999.1"/>
    <property type="molecule type" value="Genomic_DNA"/>
</dbReference>
<feature type="transmembrane region" description="Helical" evidence="6">
    <location>
        <begin position="401"/>
        <end position="427"/>
    </location>
</feature>
<feature type="transmembrane region" description="Helical" evidence="6">
    <location>
        <begin position="202"/>
        <end position="222"/>
    </location>
</feature>
<feature type="transmembrane region" description="Helical" evidence="6">
    <location>
        <begin position="82"/>
        <end position="102"/>
    </location>
</feature>
<comment type="similarity">
    <text evidence="2">Belongs to the major facilitator superfamily.</text>
</comment>
<feature type="domain" description="Major facilitator superfamily (MFS) profile" evidence="7">
    <location>
        <begin position="47"/>
        <end position="494"/>
    </location>
</feature>
<protein>
    <recommendedName>
        <fullName evidence="7">Major facilitator superfamily (MFS) profile domain-containing protein</fullName>
    </recommendedName>
</protein>
<feature type="transmembrane region" description="Helical" evidence="6">
    <location>
        <begin position="48"/>
        <end position="70"/>
    </location>
</feature>
<dbReference type="InterPro" id="IPR011701">
    <property type="entry name" value="MFS"/>
</dbReference>
<dbReference type="InterPro" id="IPR036259">
    <property type="entry name" value="MFS_trans_sf"/>
</dbReference>
<evidence type="ECO:0000313" key="8">
    <source>
        <dbReference type="EMBL" id="KAL1851999.1"/>
    </source>
</evidence>
<organism evidence="8 9">
    <name type="scientific">Diaporthe australafricana</name>
    <dbReference type="NCBI Taxonomy" id="127596"/>
    <lineage>
        <taxon>Eukaryota</taxon>
        <taxon>Fungi</taxon>
        <taxon>Dikarya</taxon>
        <taxon>Ascomycota</taxon>
        <taxon>Pezizomycotina</taxon>
        <taxon>Sordariomycetes</taxon>
        <taxon>Sordariomycetidae</taxon>
        <taxon>Diaporthales</taxon>
        <taxon>Diaporthaceae</taxon>
        <taxon>Diaporthe</taxon>
    </lineage>
</organism>
<keyword evidence="5 6" id="KW-0472">Membrane</keyword>
<sequence>MAEPDMELGTPRQSAQQDRLNEIVVGWDGDDDPENPYNWPAWKTNANAAFLAMLNFVTPLASSICAPAVPQIMKEFNNSNEVLSAFVVSIYVLGFALGPLVFAPMSEVYGRSITYHICNAGFVAFIVGCALAPSLGSLIAFRLLSGIFGSCPITNGGGSIADMVPPEKRGLYMGLYSIGPLLGPIVGPVAGGFLTEAKGWRWVFWLIAIVGGFLTVAMVFFARETYGPVILQRKVNRLRHGKVAEDQQQLRSMLDSGLSPSEHFKRSIIRPLRLLVQSPISIICACYMALVYGYLYLMFASITIVFEENYGFSANNSGLAFLGLGVGSIIGIAVIGATSDREIKKQNGSKLLEAGGNQPEAASATEASKPEQRIRLVPIGGVLLPAGLFFYGWTIQYHVHWIVPIVAMAVIGTGNMIIFMALVLYLVDSFSSAYAASALAANTFVRSLGGALLPLAGLRLFNALGLVWGNSLLGFLAVAVIPIPFLLLRYGEQLRIRFEIEDL</sequence>
<evidence type="ECO:0000313" key="9">
    <source>
        <dbReference type="Proteomes" id="UP001583177"/>
    </source>
</evidence>
<feature type="transmembrane region" description="Helical" evidence="6">
    <location>
        <begin position="467"/>
        <end position="488"/>
    </location>
</feature>
<accession>A0ABR3W2X9</accession>
<dbReference type="Gene3D" id="1.20.1250.20">
    <property type="entry name" value="MFS general substrate transporter like domains"/>
    <property type="match status" value="1"/>
</dbReference>
<comment type="caution">
    <text evidence="8">The sequence shown here is derived from an EMBL/GenBank/DDBJ whole genome shotgun (WGS) entry which is preliminary data.</text>
</comment>
<feature type="transmembrane region" description="Helical" evidence="6">
    <location>
        <begin position="439"/>
        <end position="461"/>
    </location>
</feature>
<keyword evidence="9" id="KW-1185">Reference proteome</keyword>
<feature type="transmembrane region" description="Helical" evidence="6">
    <location>
        <begin position="274"/>
        <end position="297"/>
    </location>
</feature>
<name>A0ABR3W2X9_9PEZI</name>
<evidence type="ECO:0000256" key="2">
    <source>
        <dbReference type="ARBA" id="ARBA00008335"/>
    </source>
</evidence>
<evidence type="ECO:0000256" key="5">
    <source>
        <dbReference type="ARBA" id="ARBA00023136"/>
    </source>
</evidence>
<dbReference type="InterPro" id="IPR020846">
    <property type="entry name" value="MFS_dom"/>
</dbReference>
<evidence type="ECO:0000256" key="6">
    <source>
        <dbReference type="SAM" id="Phobius"/>
    </source>
</evidence>
<dbReference type="PROSITE" id="PS50850">
    <property type="entry name" value="MFS"/>
    <property type="match status" value="1"/>
</dbReference>
<evidence type="ECO:0000259" key="7">
    <source>
        <dbReference type="PROSITE" id="PS50850"/>
    </source>
</evidence>
<gene>
    <name evidence="8" type="ORF">Daus18300_012354</name>
</gene>
<feature type="transmembrane region" description="Helical" evidence="6">
    <location>
        <begin position="171"/>
        <end position="190"/>
    </location>
</feature>